<accession>I2Q3V2</accession>
<reference evidence="1" key="1">
    <citation type="submission" date="2011-11" db="EMBL/GenBank/DDBJ databases">
        <title>Improved High-Quality Draft sequence of Desulfovibrio sp. U5L.</title>
        <authorList>
            <consortium name="US DOE Joint Genome Institute"/>
            <person name="Lucas S."/>
            <person name="Han J."/>
            <person name="Lapidus A."/>
            <person name="Cheng J.-F."/>
            <person name="Goodwin L."/>
            <person name="Pitluck S."/>
            <person name="Peters L."/>
            <person name="Ovchinnikova G."/>
            <person name="Held B."/>
            <person name="Detter J.C."/>
            <person name="Han C."/>
            <person name="Tapia R."/>
            <person name="Land M."/>
            <person name="Hauser L."/>
            <person name="Kyrpides N."/>
            <person name="Ivanova N."/>
            <person name="Pagani I."/>
            <person name="Gabster J."/>
            <person name="Walker C."/>
            <person name="Stolyar S."/>
            <person name="Stahl D."/>
            <person name="Arkin A."/>
            <person name="Dehal P."/>
            <person name="Hazen T."/>
            <person name="Woyke T."/>
        </authorList>
    </citation>
    <scope>NUCLEOTIDE SEQUENCE [LARGE SCALE GENOMIC DNA]</scope>
    <source>
        <strain evidence="1">U5L</strain>
    </source>
</reference>
<dbReference type="STRING" id="596152.DesU5LDRAFT_2814"/>
<dbReference type="HOGENOM" id="CLU_1370281_0_0_7"/>
<proteinExistence type="predicted"/>
<evidence type="ECO:0000313" key="1">
    <source>
        <dbReference type="EMBL" id="EIG54458.1"/>
    </source>
</evidence>
<dbReference type="EMBL" id="JH600068">
    <property type="protein sequence ID" value="EIG54458.1"/>
    <property type="molecule type" value="Genomic_DNA"/>
</dbReference>
<sequence>MPTLFPHSDPRPFHASHSFPAAYFLPTVFHCQGMPTLATCSPSPFRNKAEDGQCPAAYSLPFGPHGPFWSWFFSRARVKPLRLISGKGRWSGSWWTVRPWTSPSLMGRWSGLGCTPSEFRLLESPRVTTPEHEPPLGAPSGVTWPRFYPWAKITTSPTRPRYRGPLAVELADLMPNRRLYEALRAGYRLHRSVLQLFVC</sequence>
<organism evidence="1">
    <name type="scientific">Desulfovibrio sp. U5L</name>
    <dbReference type="NCBI Taxonomy" id="596152"/>
    <lineage>
        <taxon>Bacteria</taxon>
        <taxon>Pseudomonadati</taxon>
        <taxon>Thermodesulfobacteriota</taxon>
        <taxon>Desulfovibrionia</taxon>
        <taxon>Desulfovibrionales</taxon>
        <taxon>Desulfovibrionaceae</taxon>
        <taxon>Desulfovibrio</taxon>
    </lineage>
</organism>
<name>I2Q3V2_9BACT</name>
<protein>
    <submittedName>
        <fullName evidence="1">Uncharacterized protein</fullName>
    </submittedName>
</protein>
<dbReference type="AlphaFoldDB" id="I2Q3V2"/>
<gene>
    <name evidence="1" type="ORF">DesU5LDRAFT_2814</name>
</gene>